<dbReference type="GO" id="GO:0046872">
    <property type="term" value="F:metal ion binding"/>
    <property type="evidence" value="ECO:0007669"/>
    <property type="project" value="UniProtKB-KW"/>
</dbReference>
<gene>
    <name evidence="6" type="ORF">METEAL_37660</name>
</gene>
<reference evidence="7" key="1">
    <citation type="journal article" date="2023" name="Int. J. Syst. Evol. Microbiol.">
        <title>Mesoterricola silvestris gen. nov., sp. nov., Mesoterricola sediminis sp. nov., Geothrix oryzae sp. nov., Geothrix edaphica sp. nov., Geothrix rubra sp. nov., and Geothrix limicola sp. nov., six novel members of Acidobacteriota isolated from soils.</title>
        <authorList>
            <person name="Itoh H."/>
            <person name="Sugisawa Y."/>
            <person name="Mise K."/>
            <person name="Xu Z."/>
            <person name="Kuniyasu M."/>
            <person name="Ushijima N."/>
            <person name="Kawano K."/>
            <person name="Kobayashi E."/>
            <person name="Shiratori Y."/>
            <person name="Masuda Y."/>
            <person name="Senoo K."/>
        </authorList>
    </citation>
    <scope>NUCLEOTIDE SEQUENCE [LARGE SCALE GENOMIC DNA]</scope>
    <source>
        <strain evidence="7">W79</strain>
    </source>
</reference>
<evidence type="ECO:0000313" key="6">
    <source>
        <dbReference type="EMBL" id="BDU74592.1"/>
    </source>
</evidence>
<feature type="domain" description="Calcineurin-like phosphoesterase" evidence="5">
    <location>
        <begin position="137"/>
        <end position="303"/>
    </location>
</feature>
<keyword evidence="2" id="KW-0378">Hydrolase</keyword>
<dbReference type="SUPFAM" id="SSF56300">
    <property type="entry name" value="Metallo-dependent phosphatases"/>
    <property type="match status" value="1"/>
</dbReference>
<dbReference type="InterPro" id="IPR029052">
    <property type="entry name" value="Metallo-depent_PP-like"/>
</dbReference>
<evidence type="ECO:0000313" key="7">
    <source>
        <dbReference type="Proteomes" id="UP001238179"/>
    </source>
</evidence>
<dbReference type="GO" id="GO:0016787">
    <property type="term" value="F:hydrolase activity"/>
    <property type="evidence" value="ECO:0007669"/>
    <property type="project" value="UniProtKB-KW"/>
</dbReference>
<evidence type="ECO:0000256" key="4">
    <source>
        <dbReference type="ARBA" id="ARBA00025742"/>
    </source>
</evidence>
<dbReference type="RefSeq" id="WP_316413267.1">
    <property type="nucleotide sequence ID" value="NZ_AP027080.1"/>
</dbReference>
<evidence type="ECO:0000256" key="1">
    <source>
        <dbReference type="ARBA" id="ARBA00022723"/>
    </source>
</evidence>
<sequence>MKAWGLLLALGAAIIVATGLPLRVRLDRPRLGTPQVQAPGTTLEVYLRTSLPWAAPETALSLEDDGGAAFPLPPPTRWWRGNILCLATRIPDLRDGRYALRVRTSSQDLRQPGAVFVRRTWPASFFIVQAGDFPPPGREALLPQFIEEMNLLQPAAVLGSGDISYDVRPEWYAFLLENLGRLEMPFLAAPGNHERKGWAAYLRAFGPGPQRADLGPLRVLSLDSSHGRDQFTPSEFNWIKGELEHLEGRTPVIQLHHPVLPAGSAIHGEAGGSGGHLNGYRGAFMDLCRLHGVPLVLSGHWHSDAIFDAEGNLRDDRADFPGTHYAVVTALGNELRRVTRWPHTYHGYRIIRFTEGRLVSETYDLAGTGRPNPIASVPLGRLHVRTLPGGAVEVRNDLNESFDAVRVTLQGAAPDLRPDGGVLESVLPNGPSFSYRVRLPLPAHGVRTVRLERP</sequence>
<comment type="similarity">
    <text evidence="4">Belongs to the cyclic nucleotide phosphodiesterase class-III family.</text>
</comment>
<keyword evidence="3" id="KW-0408">Iron</keyword>
<dbReference type="Pfam" id="PF00149">
    <property type="entry name" value="Metallophos"/>
    <property type="match status" value="1"/>
</dbReference>
<dbReference type="PANTHER" id="PTHR42988">
    <property type="entry name" value="PHOSPHOHYDROLASE"/>
    <property type="match status" value="1"/>
</dbReference>
<evidence type="ECO:0000256" key="3">
    <source>
        <dbReference type="ARBA" id="ARBA00023004"/>
    </source>
</evidence>
<dbReference type="KEGG" id="msil:METEAL_37660"/>
<keyword evidence="7" id="KW-1185">Reference proteome</keyword>
<evidence type="ECO:0000259" key="5">
    <source>
        <dbReference type="Pfam" id="PF00149"/>
    </source>
</evidence>
<name>A0AA48GND5_9BACT</name>
<proteinExistence type="inferred from homology"/>
<dbReference type="InterPro" id="IPR004843">
    <property type="entry name" value="Calcineurin-like_PHP"/>
</dbReference>
<accession>A0AA48GND5</accession>
<dbReference type="InterPro" id="IPR050884">
    <property type="entry name" value="CNP_phosphodiesterase-III"/>
</dbReference>
<protein>
    <recommendedName>
        <fullName evidence="5">Calcineurin-like phosphoesterase domain-containing protein</fullName>
    </recommendedName>
</protein>
<dbReference type="AlphaFoldDB" id="A0AA48GND5"/>
<dbReference type="PANTHER" id="PTHR42988:SF2">
    <property type="entry name" value="CYCLIC NUCLEOTIDE PHOSPHODIESTERASE CBUA0032-RELATED"/>
    <property type="match status" value="1"/>
</dbReference>
<keyword evidence="1" id="KW-0479">Metal-binding</keyword>
<evidence type="ECO:0000256" key="2">
    <source>
        <dbReference type="ARBA" id="ARBA00022801"/>
    </source>
</evidence>
<dbReference type="EMBL" id="AP027080">
    <property type="protein sequence ID" value="BDU74592.1"/>
    <property type="molecule type" value="Genomic_DNA"/>
</dbReference>
<organism evidence="6 7">
    <name type="scientific">Mesoterricola silvestris</name>
    <dbReference type="NCBI Taxonomy" id="2927979"/>
    <lineage>
        <taxon>Bacteria</taxon>
        <taxon>Pseudomonadati</taxon>
        <taxon>Acidobacteriota</taxon>
        <taxon>Holophagae</taxon>
        <taxon>Holophagales</taxon>
        <taxon>Holophagaceae</taxon>
        <taxon>Mesoterricola</taxon>
    </lineage>
</organism>
<dbReference type="Proteomes" id="UP001238179">
    <property type="component" value="Chromosome"/>
</dbReference>
<dbReference type="Gene3D" id="3.60.21.10">
    <property type="match status" value="1"/>
</dbReference>